<dbReference type="STRING" id="6186.A0A183KFP4"/>
<evidence type="ECO:0000313" key="1">
    <source>
        <dbReference type="EMBL" id="VDP54284.1"/>
    </source>
</evidence>
<evidence type="ECO:0000313" key="3">
    <source>
        <dbReference type="WBParaSite" id="SCUD_0001384201-mRNA-1"/>
    </source>
</evidence>
<gene>
    <name evidence="1" type="ORF">SCUD_LOCUS13839</name>
</gene>
<reference evidence="3" key="1">
    <citation type="submission" date="2016-06" db="UniProtKB">
        <authorList>
            <consortium name="WormBaseParasite"/>
        </authorList>
    </citation>
    <scope>IDENTIFICATION</scope>
</reference>
<protein>
    <submittedName>
        <fullName evidence="3">Reverse transcriptase domain-containing protein</fullName>
    </submittedName>
</protein>
<organism evidence="3">
    <name type="scientific">Schistosoma curassoni</name>
    <dbReference type="NCBI Taxonomy" id="6186"/>
    <lineage>
        <taxon>Eukaryota</taxon>
        <taxon>Metazoa</taxon>
        <taxon>Spiralia</taxon>
        <taxon>Lophotrochozoa</taxon>
        <taxon>Platyhelminthes</taxon>
        <taxon>Trematoda</taxon>
        <taxon>Digenea</taxon>
        <taxon>Strigeidida</taxon>
        <taxon>Schistosomatoidea</taxon>
        <taxon>Schistosomatidae</taxon>
        <taxon>Schistosoma</taxon>
    </lineage>
</organism>
<dbReference type="PANTHER" id="PTHR47027:SF25">
    <property type="entry name" value="REVERSE TRANSCRIPTASE DOMAIN-CONTAINING PROTEIN"/>
    <property type="match status" value="1"/>
</dbReference>
<dbReference type="PANTHER" id="PTHR47027">
    <property type="entry name" value="REVERSE TRANSCRIPTASE DOMAIN-CONTAINING PROTEIN"/>
    <property type="match status" value="1"/>
</dbReference>
<dbReference type="EMBL" id="UZAK01036193">
    <property type="protein sequence ID" value="VDP54284.1"/>
    <property type="molecule type" value="Genomic_DNA"/>
</dbReference>
<keyword evidence="2" id="KW-1185">Reference proteome</keyword>
<accession>A0A183KFP4</accession>
<evidence type="ECO:0000313" key="2">
    <source>
        <dbReference type="Proteomes" id="UP000279833"/>
    </source>
</evidence>
<dbReference type="Proteomes" id="UP000279833">
    <property type="component" value="Unassembled WGS sequence"/>
</dbReference>
<dbReference type="WBParaSite" id="SCUD_0001384201-mRNA-1">
    <property type="protein sequence ID" value="SCUD_0001384201-mRNA-1"/>
    <property type="gene ID" value="SCUD_0001384201"/>
</dbReference>
<reference evidence="1 2" key="2">
    <citation type="submission" date="2018-11" db="EMBL/GenBank/DDBJ databases">
        <authorList>
            <consortium name="Pathogen Informatics"/>
        </authorList>
    </citation>
    <scope>NUCLEOTIDE SEQUENCE [LARGE SCALE GENOMIC DNA]</scope>
    <source>
        <strain evidence="1">Dakar</strain>
        <strain evidence="2">Dakar, Senegal</strain>
    </source>
</reference>
<dbReference type="AlphaFoldDB" id="A0A183KFP4"/>
<sequence length="198" mass="21782">MQLDDLDFTDDLDLLSHKRQEFQEKTTSVAAASAAVGLNIHKGKSKILQYNIACTNRIILDGEALEEVRALTYLDSIIDKHGGSNADVKARISNARAAYLQMKNICNSKQLSTNQHQGQNFQYKCQHSSAVCGGNQMVVRGIQQEILDPGFLLLGTHQQDVPVILRELVLPDGFDHVSPNFVTTGLSGSRPISCMTEI</sequence>
<name>A0A183KFP4_9TREM</name>
<proteinExistence type="predicted"/>